<evidence type="ECO:0000313" key="9">
    <source>
        <dbReference type="EMBL" id="KAG9438940.1"/>
    </source>
</evidence>
<dbReference type="EMBL" id="JAINDJ010000008">
    <property type="protein sequence ID" value="KAG9438940.1"/>
    <property type="molecule type" value="Genomic_DNA"/>
</dbReference>
<sequence length="463" mass="51098">MASPLTFSPTFSLQLSAVLLLLLSSSSSSSAAATLINESSFLLCLSSKFPSATHLSSVVYTQNSSSFDSLLQFSAQNPYLSTPSTPNKPLYIITPVNEAQIQASVICSKRHGLQIRVRSGGHDYEGLSYLALEPFLILDLIEYRAIDINVGERTAWVQAGATLGELYYGLASTSLGFPAGVCTTLGLGAVTVFTVSRTVEEGATGLMGIWQNVAPRLPDELVIRVILQAATTRSTVQASFNSLYLGSAQDLLSVMKLRFPELGLRAEDCQQMSWVDSTMYFDGFPSGTPREALLNRTKSGRNSFKATSDFVVEPISEEGLRGLWGKLLEEPRGLMIWEPLGGKINAVSETETPFPHRRGNLYNIQHYVNWDAGADAQRYIDWIRSLYSFVTPYVTRNPRGAYLNYKDLDLGRNINGPNTSYETASVWGLKYFKGNFRRLALVKGRVDKDNYFRNEQSIPPLLA</sequence>
<dbReference type="PANTHER" id="PTHR32448">
    <property type="entry name" value="OS08G0158400 PROTEIN"/>
    <property type="match status" value="1"/>
</dbReference>
<dbReference type="Pfam" id="PF01565">
    <property type="entry name" value="FAD_binding_4"/>
    <property type="match status" value="1"/>
</dbReference>
<comment type="caution">
    <text evidence="9">The sequence shown here is derived from an EMBL/GenBank/DDBJ whole genome shotgun (WGS) entry which is preliminary data.</text>
</comment>
<keyword evidence="3" id="KW-0285">Flavoprotein</keyword>
<dbReference type="PROSITE" id="PS51387">
    <property type="entry name" value="FAD_PCMH"/>
    <property type="match status" value="1"/>
</dbReference>
<dbReference type="InterPro" id="IPR012951">
    <property type="entry name" value="BBE"/>
</dbReference>
<protein>
    <recommendedName>
        <fullName evidence="8">FAD-binding PCMH-type domain-containing protein</fullName>
    </recommendedName>
</protein>
<evidence type="ECO:0000256" key="4">
    <source>
        <dbReference type="ARBA" id="ARBA00022729"/>
    </source>
</evidence>
<evidence type="ECO:0000256" key="3">
    <source>
        <dbReference type="ARBA" id="ARBA00022630"/>
    </source>
</evidence>
<dbReference type="InterPro" id="IPR036318">
    <property type="entry name" value="FAD-bd_PCMH-like_sf"/>
</dbReference>
<dbReference type="InterPro" id="IPR016167">
    <property type="entry name" value="FAD-bd_PCMH_sub1"/>
</dbReference>
<keyword evidence="4 7" id="KW-0732">Signal</keyword>
<dbReference type="InterPro" id="IPR016166">
    <property type="entry name" value="FAD-bd_PCMH"/>
</dbReference>
<dbReference type="Proteomes" id="UP000825729">
    <property type="component" value="Unassembled WGS sequence"/>
</dbReference>
<keyword evidence="5" id="KW-0274">FAD</keyword>
<proteinExistence type="inferred from homology"/>
<evidence type="ECO:0000256" key="5">
    <source>
        <dbReference type="ARBA" id="ARBA00022827"/>
    </source>
</evidence>
<organism evidence="9 10">
    <name type="scientific">Aristolochia fimbriata</name>
    <name type="common">White veined hardy Dutchman's pipe vine</name>
    <dbReference type="NCBI Taxonomy" id="158543"/>
    <lineage>
        <taxon>Eukaryota</taxon>
        <taxon>Viridiplantae</taxon>
        <taxon>Streptophyta</taxon>
        <taxon>Embryophyta</taxon>
        <taxon>Tracheophyta</taxon>
        <taxon>Spermatophyta</taxon>
        <taxon>Magnoliopsida</taxon>
        <taxon>Magnoliidae</taxon>
        <taxon>Piperales</taxon>
        <taxon>Aristolochiaceae</taxon>
        <taxon>Aristolochia</taxon>
    </lineage>
</organism>
<name>A0AAV7DSA6_ARIFI</name>
<dbReference type="Pfam" id="PF08031">
    <property type="entry name" value="BBE"/>
    <property type="match status" value="1"/>
</dbReference>
<evidence type="ECO:0000256" key="7">
    <source>
        <dbReference type="SAM" id="SignalP"/>
    </source>
</evidence>
<dbReference type="InterPro" id="IPR006094">
    <property type="entry name" value="Oxid_FAD_bind_N"/>
</dbReference>
<dbReference type="Gene3D" id="3.40.462.20">
    <property type="match status" value="1"/>
</dbReference>
<dbReference type="GO" id="GO:0071949">
    <property type="term" value="F:FAD binding"/>
    <property type="evidence" value="ECO:0007669"/>
    <property type="project" value="InterPro"/>
</dbReference>
<reference evidence="9 10" key="1">
    <citation type="submission" date="2021-07" db="EMBL/GenBank/DDBJ databases">
        <title>The Aristolochia fimbriata genome: insights into angiosperm evolution, floral development and chemical biosynthesis.</title>
        <authorList>
            <person name="Jiao Y."/>
        </authorList>
    </citation>
    <scope>NUCLEOTIDE SEQUENCE [LARGE SCALE GENOMIC DNA]</scope>
    <source>
        <strain evidence="9">IBCAS-2021</strain>
        <tissue evidence="9">Leaf</tissue>
    </source>
</reference>
<evidence type="ECO:0000256" key="2">
    <source>
        <dbReference type="ARBA" id="ARBA00005466"/>
    </source>
</evidence>
<evidence type="ECO:0000259" key="8">
    <source>
        <dbReference type="PROSITE" id="PS51387"/>
    </source>
</evidence>
<dbReference type="SUPFAM" id="SSF56176">
    <property type="entry name" value="FAD-binding/transporter-associated domain-like"/>
    <property type="match status" value="1"/>
</dbReference>
<feature type="chain" id="PRO_5043832222" description="FAD-binding PCMH-type domain-containing protein" evidence="7">
    <location>
        <begin position="32"/>
        <end position="463"/>
    </location>
</feature>
<keyword evidence="6" id="KW-0325">Glycoprotein</keyword>
<gene>
    <name evidence="9" type="ORF">H6P81_019105</name>
</gene>
<dbReference type="Gene3D" id="3.30.43.10">
    <property type="entry name" value="Uridine Diphospho-n-acetylenolpyruvylglucosamine Reductase, domain 2"/>
    <property type="match status" value="1"/>
</dbReference>
<comment type="similarity">
    <text evidence="2">Belongs to the oxygen-dependent FAD-linked oxidoreductase family.</text>
</comment>
<evidence type="ECO:0000256" key="6">
    <source>
        <dbReference type="ARBA" id="ARBA00023180"/>
    </source>
</evidence>
<keyword evidence="10" id="KW-1185">Reference proteome</keyword>
<feature type="domain" description="FAD-binding PCMH-type" evidence="8">
    <location>
        <begin position="84"/>
        <end position="264"/>
    </location>
</feature>
<feature type="signal peptide" evidence="7">
    <location>
        <begin position="1"/>
        <end position="31"/>
    </location>
</feature>
<evidence type="ECO:0000313" key="10">
    <source>
        <dbReference type="Proteomes" id="UP000825729"/>
    </source>
</evidence>
<evidence type="ECO:0000256" key="1">
    <source>
        <dbReference type="ARBA" id="ARBA00001974"/>
    </source>
</evidence>
<dbReference type="GO" id="GO:0016491">
    <property type="term" value="F:oxidoreductase activity"/>
    <property type="evidence" value="ECO:0007669"/>
    <property type="project" value="InterPro"/>
</dbReference>
<dbReference type="AlphaFoldDB" id="A0AAV7DSA6"/>
<comment type="cofactor">
    <cofactor evidence="1">
        <name>FAD</name>
        <dbReference type="ChEBI" id="CHEBI:57692"/>
    </cofactor>
</comment>
<accession>A0AAV7DSA6</accession>